<dbReference type="InterPro" id="IPR036754">
    <property type="entry name" value="YbaK/aa-tRNA-synt-asso_dom_sf"/>
</dbReference>
<proteinExistence type="predicted"/>
<dbReference type="CDD" id="cd04333">
    <property type="entry name" value="ProX_deacylase"/>
    <property type="match status" value="1"/>
</dbReference>
<sequence>MSEPVIPKPGSSMARVADAASALGLDIELKTMDQSTRTAEDAARACGCDVAQIVKSLVFEDARTDALVMLLVSGAHNADLDFIADTYGLELKRIDGKRVRQETGFAIGGVAPIGHLTPTPVHMDETLLGFDTVWAAAGRPDSVFSVDPNALAEAIGAETISVRPHG</sequence>
<reference evidence="2 3" key="1">
    <citation type="journal article" date="2017" name="Int. J. Syst. Evol. Microbiol.">
        <title>Roseitalea porphyridii gen. nov., sp. nov., isolated from a red alga, and reclassification of Hoeflea suaedae Chung et al. 2013 as Pseudohoeflea suaedae gen. nov., comb. nov.</title>
        <authorList>
            <person name="Hyeon J.W."/>
            <person name="Jeong S.E."/>
            <person name="Baek K."/>
            <person name="Jeon C.O."/>
        </authorList>
    </citation>
    <scope>NUCLEOTIDE SEQUENCE [LARGE SCALE GENOMIC DNA]</scope>
    <source>
        <strain evidence="2 3">MA7-20</strain>
    </source>
</reference>
<dbReference type="OrthoDB" id="9798760at2"/>
<organism evidence="2 3">
    <name type="scientific">Roseitalea porphyridii</name>
    <dbReference type="NCBI Taxonomy" id="1852022"/>
    <lineage>
        <taxon>Bacteria</taxon>
        <taxon>Pseudomonadati</taxon>
        <taxon>Pseudomonadota</taxon>
        <taxon>Alphaproteobacteria</taxon>
        <taxon>Hyphomicrobiales</taxon>
        <taxon>Ahrensiaceae</taxon>
        <taxon>Roseitalea</taxon>
    </lineage>
</organism>
<dbReference type="InterPro" id="IPR007214">
    <property type="entry name" value="YbaK/aa-tRNA-synth-assoc-dom"/>
</dbReference>
<dbReference type="PANTHER" id="PTHR30411">
    <property type="entry name" value="CYTOPLASMIC PROTEIN"/>
    <property type="match status" value="1"/>
</dbReference>
<dbReference type="Gene3D" id="3.90.960.10">
    <property type="entry name" value="YbaK/aminoacyl-tRNA synthetase-associated domain"/>
    <property type="match status" value="1"/>
</dbReference>
<protein>
    <submittedName>
        <fullName evidence="2">YbaK/EbsC family protein</fullName>
    </submittedName>
</protein>
<dbReference type="Proteomes" id="UP000293719">
    <property type="component" value="Chromosome"/>
</dbReference>
<dbReference type="KEGG" id="rpod:E0E05_08970"/>
<evidence type="ECO:0000313" key="2">
    <source>
        <dbReference type="EMBL" id="QBK30712.1"/>
    </source>
</evidence>
<dbReference type="RefSeq" id="WP_131616396.1">
    <property type="nucleotide sequence ID" value="NZ_CP036532.1"/>
</dbReference>
<dbReference type="SUPFAM" id="SSF55826">
    <property type="entry name" value="YbaK/ProRS associated domain"/>
    <property type="match status" value="1"/>
</dbReference>
<accession>A0A4P6V067</accession>
<feature type="domain" description="YbaK/aminoacyl-tRNA synthetase-associated" evidence="1">
    <location>
        <begin position="35"/>
        <end position="152"/>
    </location>
</feature>
<dbReference type="Pfam" id="PF04073">
    <property type="entry name" value="tRNA_edit"/>
    <property type="match status" value="1"/>
</dbReference>
<dbReference type="PANTHER" id="PTHR30411:SF1">
    <property type="entry name" value="CYTOPLASMIC PROTEIN"/>
    <property type="match status" value="1"/>
</dbReference>
<dbReference type="GeneID" id="90767425"/>
<dbReference type="GO" id="GO:0002161">
    <property type="term" value="F:aminoacyl-tRNA deacylase activity"/>
    <property type="evidence" value="ECO:0007669"/>
    <property type="project" value="InterPro"/>
</dbReference>
<name>A0A4P6V067_9HYPH</name>
<dbReference type="EMBL" id="CP036532">
    <property type="protein sequence ID" value="QBK30712.1"/>
    <property type="molecule type" value="Genomic_DNA"/>
</dbReference>
<keyword evidence="3" id="KW-1185">Reference proteome</keyword>
<evidence type="ECO:0000259" key="1">
    <source>
        <dbReference type="Pfam" id="PF04073"/>
    </source>
</evidence>
<gene>
    <name evidence="2" type="ORF">E0E05_08970</name>
</gene>
<evidence type="ECO:0000313" key="3">
    <source>
        <dbReference type="Proteomes" id="UP000293719"/>
    </source>
</evidence>
<dbReference type="AlphaFoldDB" id="A0A4P6V067"/>